<dbReference type="EMBL" id="VZRZ01003015">
    <property type="protein sequence ID" value="NWW74054.1"/>
    <property type="molecule type" value="Genomic_DNA"/>
</dbReference>
<evidence type="ECO:0000256" key="1">
    <source>
        <dbReference type="ARBA" id="ARBA00004401"/>
    </source>
</evidence>
<dbReference type="GO" id="GO:0005886">
    <property type="term" value="C:plasma membrane"/>
    <property type="evidence" value="ECO:0007669"/>
    <property type="project" value="UniProtKB-SubCell"/>
</dbReference>
<accession>A0A7K6QKS3</accession>
<comment type="caution">
    <text evidence="3">The sequence shown here is derived from an EMBL/GenBank/DDBJ whole genome shotgun (WGS) entry which is preliminary data.</text>
</comment>
<dbReference type="PROSITE" id="PS50041">
    <property type="entry name" value="C_TYPE_LECTIN_2"/>
    <property type="match status" value="1"/>
</dbReference>
<dbReference type="Proteomes" id="UP000580879">
    <property type="component" value="Unassembled WGS sequence"/>
</dbReference>
<name>A0A7K6QKS3_9PASS</name>
<dbReference type="SUPFAM" id="SSF56436">
    <property type="entry name" value="C-type lectin-like"/>
    <property type="match status" value="1"/>
</dbReference>
<feature type="non-terminal residue" evidence="3">
    <location>
        <position position="1"/>
    </location>
</feature>
<feature type="domain" description="C-type lectin" evidence="2">
    <location>
        <begin position="8"/>
        <end position="107"/>
    </location>
</feature>
<sequence>CPHGWVGYRGVCYYLSRDHGSWEQGQDRCSRLGASLAMLKDEEMVSEGLWGFDYWLGLRRRGQRLQWGDGSNFSSSVPVLGNSECVFLGDGKFWSERCSNPQPYLCSRGQHHL</sequence>
<dbReference type="InterPro" id="IPR050828">
    <property type="entry name" value="C-type_lectin/matrix_domain"/>
</dbReference>
<dbReference type="SMART" id="SM00034">
    <property type="entry name" value="CLECT"/>
    <property type="match status" value="1"/>
</dbReference>
<protein>
    <submittedName>
        <fullName evidence="3">CLC2B protein</fullName>
    </submittedName>
</protein>
<dbReference type="Pfam" id="PF00059">
    <property type="entry name" value="Lectin_C"/>
    <property type="match status" value="1"/>
</dbReference>
<evidence type="ECO:0000313" key="4">
    <source>
        <dbReference type="Proteomes" id="UP000580879"/>
    </source>
</evidence>
<evidence type="ECO:0000259" key="2">
    <source>
        <dbReference type="PROSITE" id="PS50041"/>
    </source>
</evidence>
<reference evidence="3 4" key="1">
    <citation type="submission" date="2019-09" db="EMBL/GenBank/DDBJ databases">
        <title>Bird 10,000 Genomes (B10K) Project - Family phase.</title>
        <authorList>
            <person name="Zhang G."/>
        </authorList>
    </citation>
    <scope>NUCLEOTIDE SEQUENCE [LARGE SCALE GENOMIC DNA]</scope>
    <source>
        <strain evidence="3">B10K-DU-029-53</strain>
    </source>
</reference>
<organism evidence="3 4">
    <name type="scientific">Climacteris rufus</name>
    <name type="common">rufous treecreeper</name>
    <dbReference type="NCBI Taxonomy" id="47695"/>
    <lineage>
        <taxon>Eukaryota</taxon>
        <taxon>Metazoa</taxon>
        <taxon>Chordata</taxon>
        <taxon>Craniata</taxon>
        <taxon>Vertebrata</taxon>
        <taxon>Euteleostomi</taxon>
        <taxon>Archelosauria</taxon>
        <taxon>Archosauria</taxon>
        <taxon>Dinosauria</taxon>
        <taxon>Saurischia</taxon>
        <taxon>Theropoda</taxon>
        <taxon>Coelurosauria</taxon>
        <taxon>Aves</taxon>
        <taxon>Neognathae</taxon>
        <taxon>Neoaves</taxon>
        <taxon>Telluraves</taxon>
        <taxon>Australaves</taxon>
        <taxon>Passeriformes</taxon>
        <taxon>Climacteridae</taxon>
        <taxon>Climacteris</taxon>
    </lineage>
</organism>
<proteinExistence type="predicted"/>
<dbReference type="OrthoDB" id="10059571at2759"/>
<dbReference type="InterPro" id="IPR016187">
    <property type="entry name" value="CTDL_fold"/>
</dbReference>
<dbReference type="InterPro" id="IPR001304">
    <property type="entry name" value="C-type_lectin-like"/>
</dbReference>
<dbReference type="PANTHER" id="PTHR45710">
    <property type="entry name" value="C-TYPE LECTIN DOMAIN-CONTAINING PROTEIN 180"/>
    <property type="match status" value="1"/>
</dbReference>
<dbReference type="AlphaFoldDB" id="A0A7K6QKS3"/>
<dbReference type="Gene3D" id="3.10.100.10">
    <property type="entry name" value="Mannose-Binding Protein A, subunit A"/>
    <property type="match status" value="1"/>
</dbReference>
<keyword evidence="4" id="KW-1185">Reference proteome</keyword>
<comment type="subcellular location">
    <subcellularLocation>
        <location evidence="1">Cell membrane</location>
        <topology evidence="1">Single-pass type II membrane protein</topology>
    </subcellularLocation>
</comment>
<feature type="non-terminal residue" evidence="3">
    <location>
        <position position="113"/>
    </location>
</feature>
<dbReference type="InterPro" id="IPR016186">
    <property type="entry name" value="C-type_lectin-like/link_sf"/>
</dbReference>
<gene>
    <name evidence="3" type="primary">Clec2b</name>
    <name evidence="3" type="ORF">CLIRUF_R03027</name>
</gene>
<evidence type="ECO:0000313" key="3">
    <source>
        <dbReference type="EMBL" id="NWW74054.1"/>
    </source>
</evidence>
<dbReference type="PANTHER" id="PTHR45710:SF26">
    <property type="entry name" value="RH26557P"/>
    <property type="match status" value="1"/>
</dbReference>